<dbReference type="SUPFAM" id="SSF55205">
    <property type="entry name" value="EPT/RTPC-like"/>
    <property type="match status" value="1"/>
</dbReference>
<dbReference type="GO" id="GO:0016765">
    <property type="term" value="F:transferase activity, transferring alkyl or aryl (other than methyl) groups"/>
    <property type="evidence" value="ECO:0007669"/>
    <property type="project" value="InterPro"/>
</dbReference>
<dbReference type="InterPro" id="IPR036968">
    <property type="entry name" value="Enolpyruvate_Tfrase_sf"/>
</dbReference>
<proteinExistence type="predicted"/>
<sequence>MADGVTEVTNAEHVLRGYDRLVHKLTMLNADIQIEDDF</sequence>
<dbReference type="Proteomes" id="UP000254621">
    <property type="component" value="Unassembled WGS sequence"/>
</dbReference>
<gene>
    <name evidence="1" type="ORF">NCTC13645_02070</name>
</gene>
<organism evidence="1 2">
    <name type="scientific">Weissella viridescens</name>
    <name type="common">Lactobacillus viridescens</name>
    <dbReference type="NCBI Taxonomy" id="1629"/>
    <lineage>
        <taxon>Bacteria</taxon>
        <taxon>Bacillati</taxon>
        <taxon>Bacillota</taxon>
        <taxon>Bacilli</taxon>
        <taxon>Lactobacillales</taxon>
        <taxon>Lactobacillaceae</taxon>
        <taxon>Weissella</taxon>
    </lineage>
</organism>
<dbReference type="EMBL" id="UHIV01000005">
    <property type="protein sequence ID" value="SUP60947.1"/>
    <property type="molecule type" value="Genomic_DNA"/>
</dbReference>
<keyword evidence="1" id="KW-0808">Transferase</keyword>
<evidence type="ECO:0000313" key="2">
    <source>
        <dbReference type="Proteomes" id="UP000254621"/>
    </source>
</evidence>
<accession>A0A380P7V4</accession>
<name>A0A380P7V4_WEIVI</name>
<dbReference type="InterPro" id="IPR013792">
    <property type="entry name" value="RNA3'P_cycl/enolpyr_Trfase_a/b"/>
</dbReference>
<dbReference type="AlphaFoldDB" id="A0A380P7V4"/>
<protein>
    <submittedName>
        <fullName evidence="1">UDP-N-acetylglucosamine 1-carboxyvinyltransferase</fullName>
    </submittedName>
</protein>
<evidence type="ECO:0000313" key="1">
    <source>
        <dbReference type="EMBL" id="SUP60947.1"/>
    </source>
</evidence>
<dbReference type="Gene3D" id="3.65.10.10">
    <property type="entry name" value="Enolpyruvate transferase domain"/>
    <property type="match status" value="1"/>
</dbReference>
<reference evidence="1 2" key="1">
    <citation type="submission" date="2018-06" db="EMBL/GenBank/DDBJ databases">
        <authorList>
            <consortium name="Pathogen Informatics"/>
            <person name="Doyle S."/>
        </authorList>
    </citation>
    <scope>NUCLEOTIDE SEQUENCE [LARGE SCALE GENOMIC DNA]</scope>
    <source>
        <strain evidence="1 2">NCTC13645</strain>
    </source>
</reference>